<proteinExistence type="predicted"/>
<reference evidence="1" key="2">
    <citation type="submission" date="2025-08" db="UniProtKB">
        <authorList>
            <consortium name="Ensembl"/>
        </authorList>
    </citation>
    <scope>IDENTIFICATION</scope>
    <source>
        <strain evidence="1">breed Abyssinian</strain>
    </source>
</reference>
<dbReference type="PROSITE" id="PS51257">
    <property type="entry name" value="PROKAR_LIPOPROTEIN"/>
    <property type="match status" value="1"/>
</dbReference>
<evidence type="ECO:0000313" key="2">
    <source>
        <dbReference type="Proteomes" id="UP000823872"/>
    </source>
</evidence>
<keyword evidence="2" id="KW-1185">Reference proteome</keyword>
<dbReference type="Ensembl" id="ENSFCTT00005050541.1">
    <property type="protein sequence ID" value="ENSFCTP00005036860.1"/>
    <property type="gene ID" value="ENSFCTG00005017563.1"/>
</dbReference>
<reference evidence="1 2" key="1">
    <citation type="submission" date="2021-02" db="EMBL/GenBank/DDBJ databases">
        <title>Safari Cat Assemblies.</title>
        <authorList>
            <person name="Bredemeyer K.R."/>
            <person name="Murphy W.J."/>
        </authorList>
    </citation>
    <scope>NUCLEOTIDE SEQUENCE [LARGE SCALE GENOMIC DNA]</scope>
</reference>
<evidence type="ECO:0000313" key="1">
    <source>
        <dbReference type="Ensembl" id="ENSFCTP00005036860.1"/>
    </source>
</evidence>
<name>A0ABI7YQW9_FELCA</name>
<reference evidence="1" key="3">
    <citation type="submission" date="2025-09" db="UniProtKB">
        <authorList>
            <consortium name="Ensembl"/>
        </authorList>
    </citation>
    <scope>IDENTIFICATION</scope>
    <source>
        <strain evidence="1">breed Abyssinian</strain>
    </source>
</reference>
<protein>
    <submittedName>
        <fullName evidence="1">Uncharacterized protein</fullName>
    </submittedName>
</protein>
<organism evidence="1 2">
    <name type="scientific">Felis catus</name>
    <name type="common">Cat</name>
    <name type="synonym">Felis silvestris catus</name>
    <dbReference type="NCBI Taxonomy" id="9685"/>
    <lineage>
        <taxon>Eukaryota</taxon>
        <taxon>Metazoa</taxon>
        <taxon>Chordata</taxon>
        <taxon>Craniata</taxon>
        <taxon>Vertebrata</taxon>
        <taxon>Euteleostomi</taxon>
        <taxon>Mammalia</taxon>
        <taxon>Eutheria</taxon>
        <taxon>Laurasiatheria</taxon>
        <taxon>Carnivora</taxon>
        <taxon>Feliformia</taxon>
        <taxon>Felidae</taxon>
        <taxon>Felinae</taxon>
        <taxon>Felis</taxon>
    </lineage>
</organism>
<dbReference type="Proteomes" id="UP000823872">
    <property type="component" value="Chromosome F2"/>
</dbReference>
<accession>A0ABI7YQW9</accession>
<sequence length="72" mass="7985">MMGDVQRLVLSHHPLSMLATSCSWSGPWLYGSHHMWNLHPPSLPASVSDVRQCQSHGKNFLLLTPLGHTKAV</sequence>